<dbReference type="EMBL" id="JAFBEC010000005">
    <property type="protein sequence ID" value="MBM7632991.1"/>
    <property type="molecule type" value="Genomic_DNA"/>
</dbReference>
<dbReference type="Proteomes" id="UP000741863">
    <property type="component" value="Unassembled WGS sequence"/>
</dbReference>
<evidence type="ECO:0000313" key="1">
    <source>
        <dbReference type="EMBL" id="MBM7632991.1"/>
    </source>
</evidence>
<keyword evidence="2" id="KW-1185">Reference proteome</keyword>
<dbReference type="RefSeq" id="WP_204697482.1">
    <property type="nucleotide sequence ID" value="NZ_JAFBEC010000005.1"/>
</dbReference>
<keyword evidence="1" id="KW-0675">Receptor</keyword>
<gene>
    <name evidence="1" type="ORF">JOD17_002085</name>
</gene>
<dbReference type="SUPFAM" id="SSF53850">
    <property type="entry name" value="Periplasmic binding protein-like II"/>
    <property type="match status" value="1"/>
</dbReference>
<proteinExistence type="predicted"/>
<dbReference type="Pfam" id="PF16868">
    <property type="entry name" value="NMT1_3"/>
    <property type="match status" value="1"/>
</dbReference>
<name>A0ABS2PDE5_9BACL</name>
<comment type="caution">
    <text evidence="1">The sequence shown here is derived from an EMBL/GenBank/DDBJ whole genome shotgun (WGS) entry which is preliminary data.</text>
</comment>
<dbReference type="Gene3D" id="3.40.190.10">
    <property type="entry name" value="Periplasmic binding protein-like II"/>
    <property type="match status" value="2"/>
</dbReference>
<sequence length="338" mass="37033">MSRIKLGVGLLTCSLLLSSCQLGGERSDYQHAHISGPTGSGWYPLSTLFSDIWLDEIDELQVTVVEGGAIGNIREVNTARDVQSGFAFASDFIDALNGRGAFEGEPQENVRALGAFYPTMWNFAVLENSPYESLDDVLLHGADAINGNPGDASEATFRRVFEAMGYDHEVLEEEHDVGISYGGYGDAANQLRDGLIDLTVQGGGPGVPALTEVDAMRPLRLLEIPDEALEALEEGGYGYSTDLSIPAGTYSNQTEDVNTVASWAMMVVNKDMNEDLVYEMTKQIWEHVERVQEEQPSRGAWFDPEMAVSVIDDPEENFHPGALRYYEEVGAFERGNES</sequence>
<dbReference type="NCBIfam" id="TIGR02122">
    <property type="entry name" value="TRAP_TAXI"/>
    <property type="match status" value="1"/>
</dbReference>
<reference evidence="1 2" key="1">
    <citation type="submission" date="2021-01" db="EMBL/GenBank/DDBJ databases">
        <title>Genomic Encyclopedia of Type Strains, Phase IV (KMG-IV): sequencing the most valuable type-strain genomes for metagenomic binning, comparative biology and taxonomic classification.</title>
        <authorList>
            <person name="Goeker M."/>
        </authorList>
    </citation>
    <scope>NUCLEOTIDE SEQUENCE [LARGE SCALE GENOMIC DNA]</scope>
    <source>
        <strain evidence="1 2">DSM 25540</strain>
    </source>
</reference>
<evidence type="ECO:0000313" key="2">
    <source>
        <dbReference type="Proteomes" id="UP000741863"/>
    </source>
</evidence>
<dbReference type="PANTHER" id="PTHR42941">
    <property type="entry name" value="SLL1037 PROTEIN"/>
    <property type="match status" value="1"/>
</dbReference>
<organism evidence="1 2">
    <name type="scientific">Geomicrobium sediminis</name>
    <dbReference type="NCBI Taxonomy" id="1347788"/>
    <lineage>
        <taxon>Bacteria</taxon>
        <taxon>Bacillati</taxon>
        <taxon>Bacillota</taxon>
        <taxon>Bacilli</taxon>
        <taxon>Bacillales</taxon>
        <taxon>Geomicrobium</taxon>
    </lineage>
</organism>
<dbReference type="PANTHER" id="PTHR42941:SF1">
    <property type="entry name" value="SLL1037 PROTEIN"/>
    <property type="match status" value="1"/>
</dbReference>
<dbReference type="PROSITE" id="PS51257">
    <property type="entry name" value="PROKAR_LIPOPROTEIN"/>
    <property type="match status" value="1"/>
</dbReference>
<protein>
    <submittedName>
        <fullName evidence="1">TRAP transporter TAXI family solute receptor</fullName>
    </submittedName>
</protein>
<dbReference type="InterPro" id="IPR011852">
    <property type="entry name" value="TRAP_TAXI"/>
</dbReference>
<dbReference type="CDD" id="cd13520">
    <property type="entry name" value="PBP2_TAXI_TRAP"/>
    <property type="match status" value="1"/>
</dbReference>
<accession>A0ABS2PDE5</accession>